<organism evidence="4 5">
    <name type="scientific">Ancylobacter polymorphus</name>
    <dbReference type="NCBI Taxonomy" id="223390"/>
    <lineage>
        <taxon>Bacteria</taxon>
        <taxon>Pseudomonadati</taxon>
        <taxon>Pseudomonadota</taxon>
        <taxon>Alphaproteobacteria</taxon>
        <taxon>Hyphomicrobiales</taxon>
        <taxon>Xanthobacteraceae</taxon>
        <taxon>Ancylobacter</taxon>
    </lineage>
</organism>
<evidence type="ECO:0000313" key="5">
    <source>
        <dbReference type="Proteomes" id="UP001224682"/>
    </source>
</evidence>
<gene>
    <name evidence="4" type="ORF">J2S75_003288</name>
</gene>
<evidence type="ECO:0000259" key="3">
    <source>
        <dbReference type="Pfam" id="PF00483"/>
    </source>
</evidence>
<evidence type="ECO:0000313" key="4">
    <source>
        <dbReference type="EMBL" id="MDQ0304252.1"/>
    </source>
</evidence>
<accession>A0ABU0BGT3</accession>
<dbReference type="EC" id="2.7.7.-" evidence="4"/>
<feature type="domain" description="Nucleotidyl transferase" evidence="3">
    <location>
        <begin position="7"/>
        <end position="133"/>
    </location>
</feature>
<dbReference type="EMBL" id="JAUSUI010000006">
    <property type="protein sequence ID" value="MDQ0304252.1"/>
    <property type="molecule type" value="Genomic_DNA"/>
</dbReference>
<keyword evidence="1 4" id="KW-0808">Transferase</keyword>
<dbReference type="InterPro" id="IPR005835">
    <property type="entry name" value="NTP_transferase_dom"/>
</dbReference>
<dbReference type="InterPro" id="IPR050065">
    <property type="entry name" value="GlmU-like"/>
</dbReference>
<dbReference type="CDD" id="cd06422">
    <property type="entry name" value="NTP_transferase_like_1"/>
    <property type="match status" value="1"/>
</dbReference>
<evidence type="ECO:0000256" key="1">
    <source>
        <dbReference type="ARBA" id="ARBA00022679"/>
    </source>
</evidence>
<dbReference type="InterPro" id="IPR029044">
    <property type="entry name" value="Nucleotide-diphossugar_trans"/>
</dbReference>
<evidence type="ECO:0000256" key="2">
    <source>
        <dbReference type="ARBA" id="ARBA00022695"/>
    </source>
</evidence>
<proteinExistence type="predicted"/>
<dbReference type="Gene3D" id="3.90.550.10">
    <property type="entry name" value="Spore Coat Polysaccharide Biosynthesis Protein SpsA, Chain A"/>
    <property type="match status" value="1"/>
</dbReference>
<reference evidence="4 5" key="1">
    <citation type="submission" date="2023-07" db="EMBL/GenBank/DDBJ databases">
        <title>Genomic Encyclopedia of Type Strains, Phase IV (KMG-IV): sequencing the most valuable type-strain genomes for metagenomic binning, comparative biology and taxonomic classification.</title>
        <authorList>
            <person name="Goeker M."/>
        </authorList>
    </citation>
    <scope>NUCLEOTIDE SEQUENCE [LARGE SCALE GENOMIC DNA]</scope>
    <source>
        <strain evidence="4 5">DSM 2457</strain>
    </source>
</reference>
<comment type="caution">
    <text evidence="4">The sequence shown here is derived from an EMBL/GenBank/DDBJ whole genome shotgun (WGS) entry which is preliminary data.</text>
</comment>
<dbReference type="SUPFAM" id="SSF53448">
    <property type="entry name" value="Nucleotide-diphospho-sugar transferases"/>
    <property type="match status" value="1"/>
</dbReference>
<keyword evidence="5" id="KW-1185">Reference proteome</keyword>
<dbReference type="PANTHER" id="PTHR43584:SF8">
    <property type="entry name" value="N-ACETYLMURAMATE ALPHA-1-PHOSPHATE URIDYLYLTRANSFERASE"/>
    <property type="match status" value="1"/>
</dbReference>
<dbReference type="PANTHER" id="PTHR43584">
    <property type="entry name" value="NUCLEOTIDYL TRANSFERASE"/>
    <property type="match status" value="1"/>
</dbReference>
<keyword evidence="2 4" id="KW-0548">Nucleotidyltransferase</keyword>
<sequence length="239" mass="25758">MTDITTAMVLAAGLGTRMRPITDRLPKPMVEVGGRAMIDFALDSLAEAGVTTAVVNLHAHADLLQRHLEGRTRPRIVLSDERGELLETGGGIVKALPLLGDAPFFVMNADTVWIEGIRPNLRSLANRFDPEAMDICLLLAPAATSIGYEGRGDFLMDGLGRLTPRPERLTVPFVYAGAAVVSPALFEAAPQGAFSLNRLFRRAAEAGRLFGQRMEGVWMHVGTPEAIAEAEEAIARSKD</sequence>
<protein>
    <submittedName>
        <fullName evidence="4">MurNAc alpha-1-phosphate uridylyltransferase</fullName>
        <ecNumber evidence="4">2.7.7.-</ecNumber>
    </submittedName>
</protein>
<dbReference type="RefSeq" id="WP_307021268.1">
    <property type="nucleotide sequence ID" value="NZ_JAUSUI010000006.1"/>
</dbReference>
<name>A0ABU0BGT3_9HYPH</name>
<dbReference type="Pfam" id="PF00483">
    <property type="entry name" value="NTP_transferase"/>
    <property type="match status" value="1"/>
</dbReference>
<dbReference type="GO" id="GO:0016779">
    <property type="term" value="F:nucleotidyltransferase activity"/>
    <property type="evidence" value="ECO:0007669"/>
    <property type="project" value="UniProtKB-KW"/>
</dbReference>
<dbReference type="Proteomes" id="UP001224682">
    <property type="component" value="Unassembled WGS sequence"/>
</dbReference>